<dbReference type="Gene3D" id="1.25.40.10">
    <property type="entry name" value="Tetratricopeptide repeat domain"/>
    <property type="match status" value="4"/>
</dbReference>
<evidence type="ECO:0000256" key="2">
    <source>
        <dbReference type="ARBA" id="ARBA00022737"/>
    </source>
</evidence>
<dbReference type="SUPFAM" id="SSF81901">
    <property type="entry name" value="HCP-like"/>
    <property type="match status" value="1"/>
</dbReference>
<feature type="repeat" description="PPR" evidence="3">
    <location>
        <begin position="361"/>
        <end position="395"/>
    </location>
</feature>
<dbReference type="NCBIfam" id="TIGR00756">
    <property type="entry name" value="PPR"/>
    <property type="match status" value="7"/>
</dbReference>
<feature type="repeat" description="PPR" evidence="3">
    <location>
        <begin position="465"/>
        <end position="499"/>
    </location>
</feature>
<name>A0AA88DK77_FICCA</name>
<feature type="repeat" description="PPR" evidence="3">
    <location>
        <begin position="150"/>
        <end position="180"/>
    </location>
</feature>
<feature type="repeat" description="PPR" evidence="3">
    <location>
        <begin position="291"/>
        <end position="325"/>
    </location>
</feature>
<feature type="repeat" description="PPR" evidence="3">
    <location>
        <begin position="326"/>
        <end position="360"/>
    </location>
</feature>
<dbReference type="Proteomes" id="UP001187192">
    <property type="component" value="Unassembled WGS sequence"/>
</dbReference>
<gene>
    <name evidence="4" type="ORF">TIFTF001_023597</name>
</gene>
<dbReference type="Pfam" id="PF01535">
    <property type="entry name" value="PPR"/>
    <property type="match status" value="2"/>
</dbReference>
<accession>A0AA88DK77</accession>
<dbReference type="EMBL" id="BTGU01000051">
    <property type="protein sequence ID" value="GMN54474.1"/>
    <property type="molecule type" value="Genomic_DNA"/>
</dbReference>
<dbReference type="PANTHER" id="PTHR47447">
    <property type="entry name" value="OS03G0856100 PROTEIN"/>
    <property type="match status" value="1"/>
</dbReference>
<dbReference type="AlphaFoldDB" id="A0AA88DK77"/>
<dbReference type="InterPro" id="IPR011990">
    <property type="entry name" value="TPR-like_helical_dom_sf"/>
</dbReference>
<evidence type="ECO:0000256" key="3">
    <source>
        <dbReference type="PROSITE-ProRule" id="PRU00708"/>
    </source>
</evidence>
<evidence type="ECO:0000256" key="1">
    <source>
        <dbReference type="ARBA" id="ARBA00007626"/>
    </source>
</evidence>
<dbReference type="Pfam" id="PF12854">
    <property type="entry name" value="PPR_1"/>
    <property type="match status" value="1"/>
</dbReference>
<feature type="repeat" description="PPR" evidence="3">
    <location>
        <begin position="185"/>
        <end position="219"/>
    </location>
</feature>
<keyword evidence="2" id="KW-0677">Repeat</keyword>
<dbReference type="PANTHER" id="PTHR47447:SF23">
    <property type="entry name" value="PENTACOTRIPEPTIDE-REPEAT REGION OF PRORP DOMAIN-CONTAINING PROTEIN"/>
    <property type="match status" value="1"/>
</dbReference>
<evidence type="ECO:0008006" key="6">
    <source>
        <dbReference type="Google" id="ProtNLM"/>
    </source>
</evidence>
<dbReference type="Gramene" id="FCD_00012196-RA">
    <property type="protein sequence ID" value="FCD_00012196-RA:cds"/>
    <property type="gene ID" value="FCD_00012196"/>
</dbReference>
<proteinExistence type="inferred from homology"/>
<keyword evidence="5" id="KW-1185">Reference proteome</keyword>
<reference evidence="4" key="1">
    <citation type="submission" date="2023-07" db="EMBL/GenBank/DDBJ databases">
        <title>draft genome sequence of fig (Ficus carica).</title>
        <authorList>
            <person name="Takahashi T."/>
            <person name="Nishimura K."/>
        </authorList>
    </citation>
    <scope>NUCLEOTIDE SEQUENCE</scope>
</reference>
<protein>
    <recommendedName>
        <fullName evidence="6">Pentatricopeptide repeat-containing protein</fullName>
    </recommendedName>
</protein>
<sequence length="528" mass="61977">MRAISQRLTTFSRENRNTKQNLFNFFSKFQPRNHHSHHFTSLNFPLTFLNNFLGPTKTRSFVRLFANSAVSDEFGGDPDDQTAVWVQNILKFRREKSTAEIERALDMCGFELTEDLLLNVLRRHQSDWKPAFVFFNWACKGGGSDGFLPDSESYNEIINILGKMRRFDEVRQVFEKMSERRGLLNAATYGILLNRYAAAHKVDEAIDLFRRRKEFGFERECDLVAFQTLLMWLCRYKHVEVAETLFYSMQDEFHSDIKTWNIVLNGWCVRRNLHEAKRFWKDLIRSKCPPDLFTYATYINALTKKGNLGTAIKLFKAMSENGCNPDVAICNCIINALCFKKRIPEALVVFRDMSAKGCHPNLATYNTLIKYMCKIQRMTLVYEILDKMERKGGDCLPNHVTYSFLLKSLKKPEEVLGLLERMKRNGFEMVCDTYNLILKLYMDWDCQERVRYTWNEMERNGLGPDQRSYTIMVHGFFEKGRREDALRYFSEMRAKGMQPEPRTEILVDTMNVNLNKRKGDPRHVGTRE</sequence>
<evidence type="ECO:0000313" key="5">
    <source>
        <dbReference type="Proteomes" id="UP001187192"/>
    </source>
</evidence>
<comment type="similarity">
    <text evidence="1">Belongs to the PPR family. P subfamily.</text>
</comment>
<feature type="repeat" description="PPR" evidence="3">
    <location>
        <begin position="256"/>
        <end position="290"/>
    </location>
</feature>
<evidence type="ECO:0000313" key="4">
    <source>
        <dbReference type="EMBL" id="GMN54474.1"/>
    </source>
</evidence>
<dbReference type="Pfam" id="PF13041">
    <property type="entry name" value="PPR_2"/>
    <property type="match status" value="3"/>
</dbReference>
<comment type="caution">
    <text evidence="4">The sequence shown here is derived from an EMBL/GenBank/DDBJ whole genome shotgun (WGS) entry which is preliminary data.</text>
</comment>
<organism evidence="4 5">
    <name type="scientific">Ficus carica</name>
    <name type="common">Common fig</name>
    <dbReference type="NCBI Taxonomy" id="3494"/>
    <lineage>
        <taxon>Eukaryota</taxon>
        <taxon>Viridiplantae</taxon>
        <taxon>Streptophyta</taxon>
        <taxon>Embryophyta</taxon>
        <taxon>Tracheophyta</taxon>
        <taxon>Spermatophyta</taxon>
        <taxon>Magnoliopsida</taxon>
        <taxon>eudicotyledons</taxon>
        <taxon>Gunneridae</taxon>
        <taxon>Pentapetalae</taxon>
        <taxon>rosids</taxon>
        <taxon>fabids</taxon>
        <taxon>Rosales</taxon>
        <taxon>Moraceae</taxon>
        <taxon>Ficeae</taxon>
        <taxon>Ficus</taxon>
    </lineage>
</organism>
<dbReference type="InterPro" id="IPR002885">
    <property type="entry name" value="PPR_rpt"/>
</dbReference>
<dbReference type="PROSITE" id="PS51375">
    <property type="entry name" value="PPR"/>
    <property type="match status" value="7"/>
</dbReference>